<evidence type="ECO:0000313" key="3">
    <source>
        <dbReference type="Proteomes" id="UP000007015"/>
    </source>
</evidence>
<reference evidence="2 3" key="1">
    <citation type="journal article" date="2005" name="PLoS Biol.">
        <title>The genomes of Oryza sativa: a history of duplications.</title>
        <authorList>
            <person name="Yu J."/>
            <person name="Wang J."/>
            <person name="Lin W."/>
            <person name="Li S."/>
            <person name="Li H."/>
            <person name="Zhou J."/>
            <person name="Ni P."/>
            <person name="Dong W."/>
            <person name="Hu S."/>
            <person name="Zeng C."/>
            <person name="Zhang J."/>
            <person name="Zhang Y."/>
            <person name="Li R."/>
            <person name="Xu Z."/>
            <person name="Li S."/>
            <person name="Li X."/>
            <person name="Zheng H."/>
            <person name="Cong L."/>
            <person name="Lin L."/>
            <person name="Yin J."/>
            <person name="Geng J."/>
            <person name="Li G."/>
            <person name="Shi J."/>
            <person name="Liu J."/>
            <person name="Lv H."/>
            <person name="Li J."/>
            <person name="Wang J."/>
            <person name="Deng Y."/>
            <person name="Ran L."/>
            <person name="Shi X."/>
            <person name="Wang X."/>
            <person name="Wu Q."/>
            <person name="Li C."/>
            <person name="Ren X."/>
            <person name="Wang J."/>
            <person name="Wang X."/>
            <person name="Li D."/>
            <person name="Liu D."/>
            <person name="Zhang X."/>
            <person name="Ji Z."/>
            <person name="Zhao W."/>
            <person name="Sun Y."/>
            <person name="Zhang Z."/>
            <person name="Bao J."/>
            <person name="Han Y."/>
            <person name="Dong L."/>
            <person name="Ji J."/>
            <person name="Chen P."/>
            <person name="Wu S."/>
            <person name="Liu J."/>
            <person name="Xiao Y."/>
            <person name="Bu D."/>
            <person name="Tan J."/>
            <person name="Yang L."/>
            <person name="Ye C."/>
            <person name="Zhang J."/>
            <person name="Xu J."/>
            <person name="Zhou Y."/>
            <person name="Yu Y."/>
            <person name="Zhang B."/>
            <person name="Zhuang S."/>
            <person name="Wei H."/>
            <person name="Liu B."/>
            <person name="Lei M."/>
            <person name="Yu H."/>
            <person name="Li Y."/>
            <person name="Xu H."/>
            <person name="Wei S."/>
            <person name="He X."/>
            <person name="Fang L."/>
            <person name="Zhang Z."/>
            <person name="Zhang Y."/>
            <person name="Huang X."/>
            <person name="Su Z."/>
            <person name="Tong W."/>
            <person name="Li J."/>
            <person name="Tong Z."/>
            <person name="Li S."/>
            <person name="Ye J."/>
            <person name="Wang L."/>
            <person name="Fang L."/>
            <person name="Lei T."/>
            <person name="Chen C."/>
            <person name="Chen H."/>
            <person name="Xu Z."/>
            <person name="Li H."/>
            <person name="Huang H."/>
            <person name="Zhang F."/>
            <person name="Xu H."/>
            <person name="Li N."/>
            <person name="Zhao C."/>
            <person name="Li S."/>
            <person name="Dong L."/>
            <person name="Huang Y."/>
            <person name="Li L."/>
            <person name="Xi Y."/>
            <person name="Qi Q."/>
            <person name="Li W."/>
            <person name="Zhang B."/>
            <person name="Hu W."/>
            <person name="Zhang Y."/>
            <person name="Tian X."/>
            <person name="Jiao Y."/>
            <person name="Liang X."/>
            <person name="Jin J."/>
            <person name="Gao L."/>
            <person name="Zheng W."/>
            <person name="Hao B."/>
            <person name="Liu S."/>
            <person name="Wang W."/>
            <person name="Yuan L."/>
            <person name="Cao M."/>
            <person name="McDermott J."/>
            <person name="Samudrala R."/>
            <person name="Wang J."/>
            <person name="Wong G.K."/>
            <person name="Yang H."/>
        </authorList>
    </citation>
    <scope>NUCLEOTIDE SEQUENCE [LARGE SCALE GENOMIC DNA]</scope>
    <source>
        <strain evidence="3">cv. 93-11</strain>
    </source>
</reference>
<proteinExistence type="predicted"/>
<organism evidence="2 3">
    <name type="scientific">Oryza sativa subsp. indica</name>
    <name type="common">Rice</name>
    <dbReference type="NCBI Taxonomy" id="39946"/>
    <lineage>
        <taxon>Eukaryota</taxon>
        <taxon>Viridiplantae</taxon>
        <taxon>Streptophyta</taxon>
        <taxon>Embryophyta</taxon>
        <taxon>Tracheophyta</taxon>
        <taxon>Spermatophyta</taxon>
        <taxon>Magnoliopsida</taxon>
        <taxon>Liliopsida</taxon>
        <taxon>Poales</taxon>
        <taxon>Poaceae</taxon>
        <taxon>BOP clade</taxon>
        <taxon>Oryzoideae</taxon>
        <taxon>Oryzeae</taxon>
        <taxon>Oryzinae</taxon>
        <taxon>Oryza</taxon>
        <taxon>Oryza sativa</taxon>
    </lineage>
</organism>
<dbReference type="Proteomes" id="UP000007015">
    <property type="component" value="Chromosome 3"/>
</dbReference>
<protein>
    <submittedName>
        <fullName evidence="2">Uncharacterized protein</fullName>
    </submittedName>
</protein>
<gene>
    <name evidence="2" type="ORF">OsI_13208</name>
</gene>
<dbReference type="HOGENOM" id="CLU_2337350_0_0_1"/>
<dbReference type="Gramene" id="BGIOSGA013418-TA">
    <property type="protein sequence ID" value="BGIOSGA013418-PA"/>
    <property type="gene ID" value="BGIOSGA013418"/>
</dbReference>
<accession>A2XL64</accession>
<evidence type="ECO:0000313" key="2">
    <source>
        <dbReference type="EMBL" id="EAY91574.1"/>
    </source>
</evidence>
<dbReference type="EMBL" id="CM000128">
    <property type="protein sequence ID" value="EAY91574.1"/>
    <property type="molecule type" value="Genomic_DNA"/>
</dbReference>
<keyword evidence="3" id="KW-1185">Reference proteome</keyword>
<dbReference type="AlphaFoldDB" id="A2XL64"/>
<feature type="region of interest" description="Disordered" evidence="1">
    <location>
        <begin position="36"/>
        <end position="71"/>
    </location>
</feature>
<sequence length="98" mass="10205">MEWDHPSSITTTLAMRASAFTGVHSNVPLERVRQLGAMPRPGCSSGGARNVGRGSTAAGSDNTKNGEDDTNGATFVFSITAPAQPNQTTGVAMVREEL</sequence>
<name>A2XL64_ORYSI</name>
<evidence type="ECO:0000256" key="1">
    <source>
        <dbReference type="SAM" id="MobiDB-lite"/>
    </source>
</evidence>